<evidence type="ECO:0000313" key="3">
    <source>
        <dbReference type="Proteomes" id="UP001500740"/>
    </source>
</evidence>
<dbReference type="RefSeq" id="WP_343781569.1">
    <property type="nucleotide sequence ID" value="NZ_BAAACZ010000005.1"/>
</dbReference>
<dbReference type="Proteomes" id="UP001500740">
    <property type="component" value="Unassembled WGS sequence"/>
</dbReference>
<keyword evidence="3" id="KW-1185">Reference proteome</keyword>
<dbReference type="EMBL" id="BAAACZ010000005">
    <property type="protein sequence ID" value="GAA0453274.1"/>
    <property type="molecule type" value="Genomic_DNA"/>
</dbReference>
<dbReference type="InterPro" id="IPR025711">
    <property type="entry name" value="PepSY"/>
</dbReference>
<accession>A0ABN0ZMX7</accession>
<protein>
    <recommendedName>
        <fullName evidence="1">PepSY domain-containing protein</fullName>
    </recommendedName>
</protein>
<dbReference type="Gene3D" id="3.10.450.40">
    <property type="match status" value="2"/>
</dbReference>
<comment type="caution">
    <text evidence="2">The sequence shown here is derived from an EMBL/GenBank/DDBJ whole genome shotgun (WGS) entry which is preliminary data.</text>
</comment>
<reference evidence="2 3" key="1">
    <citation type="journal article" date="2019" name="Int. J. Syst. Evol. Microbiol.">
        <title>The Global Catalogue of Microorganisms (GCM) 10K type strain sequencing project: providing services to taxonomists for standard genome sequencing and annotation.</title>
        <authorList>
            <consortium name="The Broad Institute Genomics Platform"/>
            <consortium name="The Broad Institute Genome Sequencing Center for Infectious Disease"/>
            <person name="Wu L."/>
            <person name="Ma J."/>
        </authorList>
    </citation>
    <scope>NUCLEOTIDE SEQUENCE [LARGE SCALE GENOMIC DNA]</scope>
    <source>
        <strain evidence="2 3">JCM 14193</strain>
    </source>
</reference>
<dbReference type="Pfam" id="PF03413">
    <property type="entry name" value="PepSY"/>
    <property type="match status" value="1"/>
</dbReference>
<organism evidence="2 3">
    <name type="scientific">Alkalibacillus silvisoli</name>
    <dbReference type="NCBI Taxonomy" id="392823"/>
    <lineage>
        <taxon>Bacteria</taxon>
        <taxon>Bacillati</taxon>
        <taxon>Bacillota</taxon>
        <taxon>Bacilli</taxon>
        <taxon>Bacillales</taxon>
        <taxon>Bacillaceae</taxon>
        <taxon>Alkalibacillus</taxon>
    </lineage>
</organism>
<sequence length="189" mass="21234">MRKKLIYSTFASTFVLGSVFGLTAFENKEQEHSISENKSGTEANVMYNATRLIGHDELEQIVSEKIEGQIQDVELNSHEQFEVKVIQGKNHYQLTVDGVRGKVVSFNLEYSPDQTVRRVYSDQIAKNNQSTIEKLDAIELALETVNGKPVKAELLDEEGELIYLVGIEYDELFFEVIVDAVSGVVLDVS</sequence>
<evidence type="ECO:0000313" key="2">
    <source>
        <dbReference type="EMBL" id="GAA0453274.1"/>
    </source>
</evidence>
<name>A0ABN0ZMX7_9BACI</name>
<feature type="domain" description="PepSY" evidence="1">
    <location>
        <begin position="136"/>
        <end position="188"/>
    </location>
</feature>
<gene>
    <name evidence="2" type="ORF">GCM10008935_04970</name>
</gene>
<evidence type="ECO:0000259" key="1">
    <source>
        <dbReference type="Pfam" id="PF03413"/>
    </source>
</evidence>
<proteinExistence type="predicted"/>